<feature type="compositionally biased region" description="Polar residues" evidence="3">
    <location>
        <begin position="155"/>
        <end position="169"/>
    </location>
</feature>
<dbReference type="PROSITE" id="PS51450">
    <property type="entry name" value="LRR"/>
    <property type="match status" value="1"/>
</dbReference>
<dbReference type="AlphaFoldDB" id="A0AAJ0CTS9"/>
<feature type="compositionally biased region" description="Low complexity" evidence="3">
    <location>
        <begin position="864"/>
        <end position="879"/>
    </location>
</feature>
<gene>
    <name evidence="4" type="ORF">QQS21_004411</name>
</gene>
<dbReference type="GO" id="GO:0005737">
    <property type="term" value="C:cytoplasm"/>
    <property type="evidence" value="ECO:0007669"/>
    <property type="project" value="TreeGrafter"/>
</dbReference>
<sequence>MDSPKDRPSGIPRLSRLPVPRSSIPKPVSSTCTTRSLRSKSSRDSFGGGELIPPKLRTAPSRDRLRSGVSGSTGRESPLRATSSRAKTGNQDSSTSKTPIVPGSQRRSDSAVTQPVEVSGADADLVDDGAFNQSPVHTTLPHDTTGIDALPDDSTAFQTPSRSRPSLSERTMETLAHVPSSPALSKKSSSFFDQGRTRSQGEGGNSRPGSSYNSDGSGRASSRHGSRPGSSASQDHPTTPNLRGSSMSFKTSLSTINSGTPRRTSSIGIVKTPQAKATPSRMSLTSATRPAASGIPPVPDVARSQGPDKRMVGRAPLKAGAKTIATRPAKPRTSTQGLFKKPSLPSMGGSTCSTDTTRTSEGAWDGSIPPPSSSTGPPAKQAASLTNRKSSAALRDQIAKARAAKRAAVRQASATQKLVEQNDAPTASNDEYGTSMEHDDPFNLRKGERPGAKVLQQRVAMARTTGRLNIAALGLKEIPQEVMKMYDLESVGNYGGNWAESVDLTRLVAADNEFEALDENLFPDTSPDTIDEEDDGQGNIFGGLETLDLHGNLLAMVPLGFRRLVNLTSLNLSSNTLDNGSLEVISQMTSLRDLKLSKNRLFGPLDAALMNLSALEMLDLHGNDISALPTEIEQMSRLRILNLNENKLEVLPFESLSKLPLTELSIRKNRLSGVLIRQPVESLLYLQTLDASANQLAHLVTPDSTISLPALHSISLSVNRLQCLPDMGTWVSLLTLAVDENHIASIPESFTTLQKLRHADFASNDIRTVPPEIARMHGLAMIRLTGNPLRDRKLISASTDELKEILAARLEPPPPYQEPSDQSTLAEFMRNSTEIDGKFKHTPRFSPSAPPDDGPRSDVEDDFTTPPTSAPHTPTRPRSQTVVKDVWFVKAGGVLDLSRSDMSNLSSQSCRTVASRNQVRQIQLHHNPLTSIPMELNAFASTLSLLCLANAQLSGESYITDNLEMPALRELSLMSNQITSLSPLTKFLNAPALEKIDVSLNRMTALPVDLKQSFPQLSVLLASSNQLAELDPGSIRGLKIVDASSNDIGQLNPRLGLLGGVDGLQRMEVAGNRFKVPRWSILERGTEATLRWLRGRLPAEEMAAWREANGEESGGDVD</sequence>
<dbReference type="PANTHER" id="PTHR48051:SF27">
    <property type="entry name" value="LEUCINE-RICH REPEAT-CONTAINING PROTEIN 40"/>
    <property type="match status" value="1"/>
</dbReference>
<proteinExistence type="predicted"/>
<feature type="compositionally biased region" description="Polar residues" evidence="3">
    <location>
        <begin position="415"/>
        <end position="432"/>
    </location>
</feature>
<evidence type="ECO:0000313" key="5">
    <source>
        <dbReference type="Proteomes" id="UP001251528"/>
    </source>
</evidence>
<dbReference type="SUPFAM" id="SSF52058">
    <property type="entry name" value="L domain-like"/>
    <property type="match status" value="2"/>
</dbReference>
<evidence type="ECO:0000256" key="3">
    <source>
        <dbReference type="SAM" id="MobiDB-lite"/>
    </source>
</evidence>
<comment type="caution">
    <text evidence="4">The sequence shown here is derived from an EMBL/GenBank/DDBJ whole genome shotgun (WGS) entry which is preliminary data.</text>
</comment>
<feature type="compositionally biased region" description="Low complexity" evidence="3">
    <location>
        <begin position="179"/>
        <end position="190"/>
    </location>
</feature>
<accession>A0AAJ0CTS9</accession>
<evidence type="ECO:0000256" key="1">
    <source>
        <dbReference type="ARBA" id="ARBA00022614"/>
    </source>
</evidence>
<feature type="compositionally biased region" description="Polar residues" evidence="3">
    <location>
        <begin position="69"/>
        <end position="98"/>
    </location>
</feature>
<evidence type="ECO:0000256" key="2">
    <source>
        <dbReference type="ARBA" id="ARBA00022737"/>
    </source>
</evidence>
<dbReference type="SMART" id="SM00364">
    <property type="entry name" value="LRR_BAC"/>
    <property type="match status" value="5"/>
</dbReference>
<feature type="compositionally biased region" description="Basic and acidic residues" evidence="3">
    <location>
        <begin position="436"/>
        <end position="447"/>
    </location>
</feature>
<feature type="region of interest" description="Disordered" evidence="3">
    <location>
        <begin position="1"/>
        <end position="399"/>
    </location>
</feature>
<dbReference type="InterPro" id="IPR050216">
    <property type="entry name" value="LRR_domain-containing"/>
</dbReference>
<name>A0AAJ0CTS9_9HYPO</name>
<feature type="region of interest" description="Disordered" evidence="3">
    <location>
        <begin position="412"/>
        <end position="447"/>
    </location>
</feature>
<organism evidence="4 5">
    <name type="scientific">Conoideocrella luteorostrata</name>
    <dbReference type="NCBI Taxonomy" id="1105319"/>
    <lineage>
        <taxon>Eukaryota</taxon>
        <taxon>Fungi</taxon>
        <taxon>Dikarya</taxon>
        <taxon>Ascomycota</taxon>
        <taxon>Pezizomycotina</taxon>
        <taxon>Sordariomycetes</taxon>
        <taxon>Hypocreomycetidae</taxon>
        <taxon>Hypocreales</taxon>
        <taxon>Clavicipitaceae</taxon>
        <taxon>Conoideocrella</taxon>
    </lineage>
</organism>
<dbReference type="SMART" id="SM00369">
    <property type="entry name" value="LRR_TYP"/>
    <property type="match status" value="8"/>
</dbReference>
<keyword evidence="1" id="KW-0433">Leucine-rich repeat</keyword>
<keyword evidence="2" id="KW-0677">Repeat</keyword>
<dbReference type="InterPro" id="IPR032675">
    <property type="entry name" value="LRR_dom_sf"/>
</dbReference>
<dbReference type="InterPro" id="IPR001611">
    <property type="entry name" value="Leu-rich_rpt"/>
</dbReference>
<keyword evidence="5" id="KW-1185">Reference proteome</keyword>
<dbReference type="EMBL" id="JASWJB010000065">
    <property type="protein sequence ID" value="KAK2601985.1"/>
    <property type="molecule type" value="Genomic_DNA"/>
</dbReference>
<feature type="compositionally biased region" description="Polar residues" evidence="3">
    <location>
        <begin position="275"/>
        <end position="288"/>
    </location>
</feature>
<dbReference type="Gene3D" id="3.80.10.10">
    <property type="entry name" value="Ribonuclease Inhibitor"/>
    <property type="match status" value="2"/>
</dbReference>
<dbReference type="PANTHER" id="PTHR48051">
    <property type="match status" value="1"/>
</dbReference>
<dbReference type="Pfam" id="PF13855">
    <property type="entry name" value="LRR_8"/>
    <property type="match status" value="1"/>
</dbReference>
<reference evidence="4" key="1">
    <citation type="submission" date="2023-06" db="EMBL/GenBank/DDBJ databases">
        <title>Conoideocrella luteorostrata (Hypocreales: Clavicipitaceae), a potential biocontrol fungus for elongate hemlock scale in United States Christmas tree production areas.</title>
        <authorList>
            <person name="Barrett H."/>
            <person name="Lovett B."/>
            <person name="Macias A.M."/>
            <person name="Stajich J.E."/>
            <person name="Kasson M.T."/>
        </authorList>
    </citation>
    <scope>NUCLEOTIDE SEQUENCE</scope>
    <source>
        <strain evidence="4">ARSEF 14590</strain>
    </source>
</reference>
<dbReference type="Proteomes" id="UP001251528">
    <property type="component" value="Unassembled WGS sequence"/>
</dbReference>
<dbReference type="InterPro" id="IPR003591">
    <property type="entry name" value="Leu-rich_rpt_typical-subtyp"/>
</dbReference>
<evidence type="ECO:0000313" key="4">
    <source>
        <dbReference type="EMBL" id="KAK2601985.1"/>
    </source>
</evidence>
<evidence type="ECO:0008006" key="6">
    <source>
        <dbReference type="Google" id="ProtNLM"/>
    </source>
</evidence>
<feature type="compositionally biased region" description="Polar residues" evidence="3">
    <location>
        <begin position="234"/>
        <end position="267"/>
    </location>
</feature>
<feature type="region of interest" description="Disordered" evidence="3">
    <location>
        <begin position="836"/>
        <end position="879"/>
    </location>
</feature>
<protein>
    <recommendedName>
        <fullName evidence="6">Leucine-rich repeat-containing protein 40</fullName>
    </recommendedName>
</protein>
<feature type="compositionally biased region" description="Polar residues" evidence="3">
    <location>
        <begin position="348"/>
        <end position="360"/>
    </location>
</feature>